<keyword evidence="2" id="KW-0732">Signal</keyword>
<name>A0ABY0P3Y9_9HYPH</name>
<feature type="signal peptide" evidence="2">
    <location>
        <begin position="1"/>
        <end position="24"/>
    </location>
</feature>
<gene>
    <name evidence="3" type="ORF">SAMN05421844_104199</name>
</gene>
<feature type="compositionally biased region" description="Basic and acidic residues" evidence="1">
    <location>
        <begin position="58"/>
        <end position="79"/>
    </location>
</feature>
<evidence type="ECO:0000256" key="2">
    <source>
        <dbReference type="SAM" id="SignalP"/>
    </source>
</evidence>
<feature type="region of interest" description="Disordered" evidence="1">
    <location>
        <begin position="25"/>
        <end position="90"/>
    </location>
</feature>
<sequence>MRKFVPVLAGLLAASLPGAVPVQAQTVSPPARPQAPGVPPAPRSGEAARPTTPNTVAPRDEKRGTGEDKAQVRPERDPPMPKPVPSIIAP</sequence>
<evidence type="ECO:0000256" key="1">
    <source>
        <dbReference type="SAM" id="MobiDB-lite"/>
    </source>
</evidence>
<dbReference type="Proteomes" id="UP000199468">
    <property type="component" value="Unassembled WGS sequence"/>
</dbReference>
<evidence type="ECO:0000313" key="3">
    <source>
        <dbReference type="EMBL" id="SDG50715.1"/>
    </source>
</evidence>
<comment type="caution">
    <text evidence="3">The sequence shown here is derived from an EMBL/GenBank/DDBJ whole genome shotgun (WGS) entry which is preliminary data.</text>
</comment>
<dbReference type="EMBL" id="FNBZ01000004">
    <property type="protein sequence ID" value="SDG50715.1"/>
    <property type="molecule type" value="Genomic_DNA"/>
</dbReference>
<protein>
    <submittedName>
        <fullName evidence="3">Uncharacterized protein</fullName>
    </submittedName>
</protein>
<feature type="compositionally biased region" description="Pro residues" evidence="1">
    <location>
        <begin position="30"/>
        <end position="42"/>
    </location>
</feature>
<evidence type="ECO:0000313" key="4">
    <source>
        <dbReference type="Proteomes" id="UP000199468"/>
    </source>
</evidence>
<proteinExistence type="predicted"/>
<accession>A0ABY0P3Y9</accession>
<dbReference type="RefSeq" id="WP_139163539.1">
    <property type="nucleotide sequence ID" value="NZ_FNBZ01000004.1"/>
</dbReference>
<reference evidence="3 4" key="1">
    <citation type="submission" date="2016-10" db="EMBL/GenBank/DDBJ databases">
        <authorList>
            <person name="Varghese N."/>
            <person name="Submissions S."/>
        </authorList>
    </citation>
    <scope>NUCLEOTIDE SEQUENCE [LARGE SCALE GENOMIC DNA]</scope>
    <source>
        <strain evidence="3 4">DSM 26672</strain>
    </source>
</reference>
<organism evidence="3 4">
    <name type="scientific">Bosea robiniae</name>
    <dbReference type="NCBI Taxonomy" id="1036780"/>
    <lineage>
        <taxon>Bacteria</taxon>
        <taxon>Pseudomonadati</taxon>
        <taxon>Pseudomonadota</taxon>
        <taxon>Alphaproteobacteria</taxon>
        <taxon>Hyphomicrobiales</taxon>
        <taxon>Boseaceae</taxon>
        <taxon>Bosea</taxon>
    </lineage>
</organism>
<feature type="chain" id="PRO_5045266611" evidence="2">
    <location>
        <begin position="25"/>
        <end position="90"/>
    </location>
</feature>
<keyword evidence="4" id="KW-1185">Reference proteome</keyword>